<accession>A0A077X603</accession>
<dbReference type="NCBIfam" id="TIGR01590">
    <property type="entry name" value="yir-bir-cir_Pla"/>
    <property type="match status" value="2"/>
</dbReference>
<dbReference type="VEuPathDB" id="PlasmoDB:PYYM_0032300"/>
<dbReference type="AlphaFoldDB" id="A0A077X603"/>
<organism evidence="1">
    <name type="scientific">Plasmodium yoelii</name>
    <dbReference type="NCBI Taxonomy" id="5861"/>
    <lineage>
        <taxon>Eukaryota</taxon>
        <taxon>Sar</taxon>
        <taxon>Alveolata</taxon>
        <taxon>Apicomplexa</taxon>
        <taxon>Aconoidasida</taxon>
        <taxon>Haemosporida</taxon>
        <taxon>Plasmodiidae</taxon>
        <taxon>Plasmodium</taxon>
        <taxon>Plasmodium (Vinckeia)</taxon>
    </lineage>
</organism>
<feature type="non-terminal residue" evidence="1">
    <location>
        <position position="1"/>
    </location>
</feature>
<feature type="non-terminal residue" evidence="1">
    <location>
        <position position="365"/>
    </location>
</feature>
<dbReference type="EMBL" id="LK023163">
    <property type="protein sequence ID" value="CDS44380.1"/>
    <property type="molecule type" value="Genomic_DNA"/>
</dbReference>
<dbReference type="InterPro" id="IPR006477">
    <property type="entry name" value="Yir_bir_cir"/>
</dbReference>
<protein>
    <submittedName>
        <fullName evidence="1">YIR protein</fullName>
    </submittedName>
</protein>
<reference evidence="1" key="2">
    <citation type="submission" date="2014-05" db="EMBL/GenBank/DDBJ databases">
        <authorList>
            <person name="Aslett A.Martin."/>
            <person name="De Silva Nishadi"/>
        </authorList>
    </citation>
    <scope>NUCLEOTIDE SEQUENCE</scope>
    <source>
        <strain evidence="1">YM</strain>
    </source>
</reference>
<gene>
    <name evidence="1" type="ORF">PYYM_0032300</name>
</gene>
<name>A0A077X603_PLAYE</name>
<sequence length="365" mass="43040">CKKFQELRDLLPDYLNAKFSYEFTNGKAFEEYCTGYKCDDDTGKINAGCLYLFDAFFKNSANFVSVAKSNINIVEYIMIWLSYMLNFIRTDENESIYPFYNYIICSDEKYNDKINDVNAYENYKDLIDKKENLMSISIIDMSNFYDAFILLCDMYIEHEKNPSCDNYLNNAKKFVAFFKNSANFVSVAKSNINIVEYIMIWLSYMLNFIRTDENESIYPFYNYIICSDEKYNDKINDVNAYENYKDLIDKKENLMSISIIDMSNFYDAFILLCDMYIEHEKNPSCDNYLNNAKKFVEMYDELNEDYYNGEGSPYNQLLSTLSDDYCNLKKKYNSLGCNNSPSLPTYSRKFVIKRTLIPIAFMIVA</sequence>
<proteinExistence type="predicted"/>
<reference evidence="1" key="1">
    <citation type="journal article" date="2014" name="BMC Biol.">
        <title>A comprehensive evaluation of rodent malaria parasite genomes and gene expression.</title>
        <authorList>
            <person name="Otto T.D."/>
            <person name="Bohme U."/>
            <person name="Jackson A.P."/>
            <person name="Hunt M."/>
            <person name="Franke-Fayard B."/>
            <person name="Hoeijmakers W.A."/>
            <person name="Religa A.A."/>
            <person name="Robertson L."/>
            <person name="Sanders M."/>
            <person name="Ogun S.A."/>
            <person name="Cunningham D."/>
            <person name="Erhart A."/>
            <person name="Billker O."/>
            <person name="Khan S.M."/>
            <person name="Stunnenberg H.G."/>
            <person name="Langhorne J."/>
            <person name="Holder A.A."/>
            <person name="Waters A.P."/>
            <person name="Newbold C.I."/>
            <person name="Pain A."/>
            <person name="Berriman M."/>
            <person name="Janse C.J."/>
        </authorList>
    </citation>
    <scope>NUCLEOTIDE SEQUENCE</scope>
    <source>
        <strain evidence="1">YM</strain>
    </source>
</reference>
<dbReference type="Pfam" id="PF06022">
    <property type="entry name" value="Cir_Bir_Yir"/>
    <property type="match status" value="1"/>
</dbReference>
<evidence type="ECO:0000313" key="1">
    <source>
        <dbReference type="EMBL" id="CDS44380.1"/>
    </source>
</evidence>